<evidence type="ECO:0000313" key="4">
    <source>
        <dbReference type="Proteomes" id="UP001055025"/>
    </source>
</evidence>
<evidence type="ECO:0008006" key="5">
    <source>
        <dbReference type="Google" id="ProtNLM"/>
    </source>
</evidence>
<dbReference type="EMBL" id="BQKC01000001">
    <property type="protein sequence ID" value="GJM55987.1"/>
    <property type="molecule type" value="Genomic_DNA"/>
</dbReference>
<feature type="region of interest" description="Disordered" evidence="1">
    <location>
        <begin position="1"/>
        <end position="58"/>
    </location>
</feature>
<keyword evidence="2" id="KW-1133">Transmembrane helix</keyword>
<dbReference type="Proteomes" id="UP001055025">
    <property type="component" value="Unassembled WGS sequence"/>
</dbReference>
<proteinExistence type="predicted"/>
<dbReference type="AlphaFoldDB" id="A0AAV5B3C3"/>
<evidence type="ECO:0000256" key="2">
    <source>
        <dbReference type="SAM" id="Phobius"/>
    </source>
</evidence>
<name>A0AAV5B3C3_9ACTN</name>
<feature type="transmembrane region" description="Helical" evidence="2">
    <location>
        <begin position="131"/>
        <end position="155"/>
    </location>
</feature>
<organism evidence="3 4">
    <name type="scientific">Granulimonas faecalis</name>
    <dbReference type="NCBI Taxonomy" id="2894155"/>
    <lineage>
        <taxon>Bacteria</taxon>
        <taxon>Bacillati</taxon>
        <taxon>Actinomycetota</taxon>
        <taxon>Coriobacteriia</taxon>
        <taxon>Coriobacteriales</taxon>
        <taxon>Kribbibacteriaceae</taxon>
        <taxon>Granulimonas</taxon>
    </lineage>
</organism>
<accession>A0AAV5B3C3</accession>
<dbReference type="RefSeq" id="WP_265590990.1">
    <property type="nucleotide sequence ID" value="NZ_BQKC01000001.1"/>
</dbReference>
<comment type="caution">
    <text evidence="3">The sequence shown here is derived from an EMBL/GenBank/DDBJ whole genome shotgun (WGS) entry which is preliminary data.</text>
</comment>
<keyword evidence="2" id="KW-0812">Transmembrane</keyword>
<reference evidence="3" key="1">
    <citation type="journal article" date="2022" name="Int. J. Syst. Evol. Microbiol.">
        <title>Granulimonas faecalis gen. nov., sp. nov., and Leptogranulimonas caecicola gen. nov., sp. nov., novel lactate-producing Atopobiaceae bacteria isolated from mouse intestines, and an emended description of the family Atopobiaceae.</title>
        <authorList>
            <person name="Morinaga K."/>
            <person name="Kusada H."/>
            <person name="Sakamoto S."/>
            <person name="Murakami T."/>
            <person name="Toyoda A."/>
            <person name="Mori H."/>
            <person name="Meng X.Y."/>
            <person name="Takashino M."/>
            <person name="Murotomi K."/>
            <person name="Tamaki H."/>
        </authorList>
    </citation>
    <scope>NUCLEOTIDE SEQUENCE</scope>
    <source>
        <strain evidence="3">OPF53</strain>
    </source>
</reference>
<evidence type="ECO:0000313" key="3">
    <source>
        <dbReference type="EMBL" id="GJM55987.1"/>
    </source>
</evidence>
<protein>
    <recommendedName>
        <fullName evidence="5">Flagellar biosynthesis protein FlhB</fullName>
    </recommendedName>
</protein>
<gene>
    <name evidence="3" type="ORF">ATOP_16420</name>
</gene>
<keyword evidence="2" id="KW-0472">Membrane</keyword>
<evidence type="ECO:0000256" key="1">
    <source>
        <dbReference type="SAM" id="MobiDB-lite"/>
    </source>
</evidence>
<keyword evidence="4" id="KW-1185">Reference proteome</keyword>
<feature type="transmembrane region" description="Helical" evidence="2">
    <location>
        <begin position="90"/>
        <end position="111"/>
    </location>
</feature>
<sequence length="170" mass="17606">MSDTDEVKTDQTAYEEAEERFDAQPAAVAAETEGVLDEEPAFTGDGGPEPEKAVPGSVAAAAPAATALPHPAADNGKGAGKAGYRRAAKVYDWLGFIGGVFAVALGITMLAMGTPEAIRFGADFYTEAFAAMTQIAFILKVGFFGVLVAMGLGLMGTFGPRLMAKDHADR</sequence>